<dbReference type="CDD" id="cd00093">
    <property type="entry name" value="HTH_XRE"/>
    <property type="match status" value="1"/>
</dbReference>
<keyword evidence="3" id="KW-0238">DNA-binding</keyword>
<dbReference type="SMART" id="SM00530">
    <property type="entry name" value="HTH_XRE"/>
    <property type="match status" value="1"/>
</dbReference>
<dbReference type="STRING" id="596327.PORUE0001_1093"/>
<dbReference type="Proteomes" id="UP000003303">
    <property type="component" value="Unassembled WGS sequence"/>
</dbReference>
<dbReference type="InterPro" id="IPR001387">
    <property type="entry name" value="Cro/C1-type_HTH"/>
</dbReference>
<comment type="caution">
    <text evidence="3">The sequence shown here is derived from an EMBL/GenBank/DDBJ whole genome shotgun (WGS) entry which is preliminary data.</text>
</comment>
<protein>
    <submittedName>
        <fullName evidence="3">DNA-binding helix-turn-helix protein</fullName>
    </submittedName>
</protein>
<name>C2MCY3_9PORP</name>
<gene>
    <name evidence="3" type="ORF">PORUE0001_1093</name>
</gene>
<dbReference type="PROSITE" id="PS50943">
    <property type="entry name" value="HTH_CROC1"/>
    <property type="match status" value="1"/>
</dbReference>
<feature type="domain" description="HTH cro/C1-type" evidence="2">
    <location>
        <begin position="66"/>
        <end position="121"/>
    </location>
</feature>
<dbReference type="InterPro" id="IPR010982">
    <property type="entry name" value="Lambda_DNA-bd_dom_sf"/>
</dbReference>
<dbReference type="AlphaFoldDB" id="C2MCY3"/>
<proteinExistence type="predicted"/>
<reference evidence="3 4" key="1">
    <citation type="submission" date="2009-04" db="EMBL/GenBank/DDBJ databases">
        <authorList>
            <person name="Sebastian Y."/>
            <person name="Madupu R."/>
            <person name="Durkin A.S."/>
            <person name="Torralba M."/>
            <person name="Methe B."/>
            <person name="Sutton G.G."/>
            <person name="Strausberg R.L."/>
            <person name="Nelson K.E."/>
        </authorList>
    </citation>
    <scope>NUCLEOTIDE SEQUENCE [LARGE SCALE GENOMIC DNA]</scope>
    <source>
        <strain evidence="3 4">60-3</strain>
    </source>
</reference>
<evidence type="ECO:0000313" key="4">
    <source>
        <dbReference type="Proteomes" id="UP000003303"/>
    </source>
</evidence>
<dbReference type="eggNOG" id="COG1396">
    <property type="taxonomic scope" value="Bacteria"/>
</dbReference>
<evidence type="ECO:0000256" key="1">
    <source>
        <dbReference type="SAM" id="MobiDB-lite"/>
    </source>
</evidence>
<feature type="region of interest" description="Disordered" evidence="1">
    <location>
        <begin position="147"/>
        <end position="181"/>
    </location>
</feature>
<dbReference type="GO" id="GO:0003677">
    <property type="term" value="F:DNA binding"/>
    <property type="evidence" value="ECO:0007669"/>
    <property type="project" value="UniProtKB-KW"/>
</dbReference>
<sequence length="225" mass="25539">MENHVLSDISTTKNVSLSQNCLSSQLYSLHLYGNTFLLAVFSFVTNEYVIRRETMLIESEGIIERVRYMMESMELNATAFATEAGITPSVISHMLNGRNRPTIETLNNIITAYPSWSYEWLLFGKGAPKREEEKSVTTSLEGTLFGSYEGAGASSLQPTQPEQRELTSEHTSPSQGAPFPFTREEVEQIRQMLHQPDAPEREVHEIRIFYSDGSYEIFVPQSNRK</sequence>
<evidence type="ECO:0000313" key="3">
    <source>
        <dbReference type="EMBL" id="EEK16421.1"/>
    </source>
</evidence>
<dbReference type="SUPFAM" id="SSF47413">
    <property type="entry name" value="lambda repressor-like DNA-binding domains"/>
    <property type="match status" value="1"/>
</dbReference>
<dbReference type="Pfam" id="PF01381">
    <property type="entry name" value="HTH_3"/>
    <property type="match status" value="1"/>
</dbReference>
<dbReference type="EMBL" id="ACLR01000180">
    <property type="protein sequence ID" value="EEK16421.1"/>
    <property type="molecule type" value="Genomic_DNA"/>
</dbReference>
<organism evidence="3 4">
    <name type="scientific">Porphyromonas uenonis 60-3</name>
    <dbReference type="NCBI Taxonomy" id="596327"/>
    <lineage>
        <taxon>Bacteria</taxon>
        <taxon>Pseudomonadati</taxon>
        <taxon>Bacteroidota</taxon>
        <taxon>Bacteroidia</taxon>
        <taxon>Bacteroidales</taxon>
        <taxon>Porphyromonadaceae</taxon>
        <taxon>Porphyromonas</taxon>
    </lineage>
</organism>
<dbReference type="Gene3D" id="1.10.260.40">
    <property type="entry name" value="lambda repressor-like DNA-binding domains"/>
    <property type="match status" value="1"/>
</dbReference>
<keyword evidence="4" id="KW-1185">Reference proteome</keyword>
<evidence type="ECO:0000259" key="2">
    <source>
        <dbReference type="PROSITE" id="PS50943"/>
    </source>
</evidence>
<accession>C2MCY3</accession>